<dbReference type="OrthoDB" id="7490938at2759"/>
<evidence type="ECO:0000256" key="4">
    <source>
        <dbReference type="SAM" id="SignalP"/>
    </source>
</evidence>
<keyword evidence="5" id="KW-1185">Reference proteome</keyword>
<feature type="signal peptide" evidence="4">
    <location>
        <begin position="1"/>
        <end position="21"/>
    </location>
</feature>
<accession>A0A8B8I0J9</accession>
<dbReference type="GO" id="GO:0042600">
    <property type="term" value="C:egg chorion"/>
    <property type="evidence" value="ECO:0007669"/>
    <property type="project" value="InterPro"/>
</dbReference>
<dbReference type="Pfam" id="PF01723">
    <property type="entry name" value="Chorion_1"/>
    <property type="match status" value="1"/>
</dbReference>
<evidence type="ECO:0000313" key="6">
    <source>
        <dbReference type="RefSeq" id="XP_026490608.2"/>
    </source>
</evidence>
<comment type="similarity">
    <text evidence="1 3">Belongs to the chorion protein family.</text>
</comment>
<name>A0A8B8I0J9_VANTA</name>
<evidence type="ECO:0000256" key="2">
    <source>
        <dbReference type="ARBA" id="ARBA00022737"/>
    </source>
</evidence>
<dbReference type="AlphaFoldDB" id="A0A8B8I0J9"/>
<dbReference type="Proteomes" id="UP001652626">
    <property type="component" value="Chromosome 28"/>
</dbReference>
<dbReference type="GO" id="GO:0007304">
    <property type="term" value="P:chorion-containing eggshell formation"/>
    <property type="evidence" value="ECO:0007669"/>
    <property type="project" value="InterPro"/>
</dbReference>
<protein>
    <submittedName>
        <fullName evidence="6">Chorion class CA protein ERA.1-like</fullName>
    </submittedName>
</protein>
<keyword evidence="2" id="KW-0677">Repeat</keyword>
<dbReference type="OMA" id="CQYIGAA"/>
<sequence>MSSLAFLILCVQACLVKNTFCQYIGAARYDGPLPGAIAPLGVGCAGPAYGLGAEFITPGITAYPAVAAYGGDGVGDVTVAGEMPVAGTTLVAGQVPILGAVRFAGELPAAGTVTITGNCGCGCGAAAYYY</sequence>
<dbReference type="GO" id="GO:0005213">
    <property type="term" value="F:structural constituent of egg chorion"/>
    <property type="evidence" value="ECO:0007669"/>
    <property type="project" value="InterPro"/>
</dbReference>
<dbReference type="RefSeq" id="XP_026490608.2">
    <property type="nucleotide sequence ID" value="XM_026634823.2"/>
</dbReference>
<reference evidence="6" key="1">
    <citation type="submission" date="2025-08" db="UniProtKB">
        <authorList>
            <consortium name="RefSeq"/>
        </authorList>
    </citation>
    <scope>IDENTIFICATION</scope>
    <source>
        <tissue evidence="6">Whole body</tissue>
    </source>
</reference>
<evidence type="ECO:0000256" key="1">
    <source>
        <dbReference type="ARBA" id="ARBA00005906"/>
    </source>
</evidence>
<keyword evidence="4" id="KW-0732">Signal</keyword>
<dbReference type="GeneID" id="113396770"/>
<dbReference type="InterPro" id="IPR002635">
    <property type="entry name" value="Chorion"/>
</dbReference>
<evidence type="ECO:0000256" key="3">
    <source>
        <dbReference type="RuleBase" id="RU004378"/>
    </source>
</evidence>
<feature type="chain" id="PRO_5045860726" evidence="4">
    <location>
        <begin position="22"/>
        <end position="130"/>
    </location>
</feature>
<gene>
    <name evidence="6" type="primary">LOC113396770</name>
</gene>
<proteinExistence type="inferred from homology"/>
<evidence type="ECO:0000313" key="5">
    <source>
        <dbReference type="Proteomes" id="UP001652626"/>
    </source>
</evidence>
<organism evidence="5 6">
    <name type="scientific">Vanessa tameamea</name>
    <name type="common">Kamehameha butterfly</name>
    <dbReference type="NCBI Taxonomy" id="334116"/>
    <lineage>
        <taxon>Eukaryota</taxon>
        <taxon>Metazoa</taxon>
        <taxon>Ecdysozoa</taxon>
        <taxon>Arthropoda</taxon>
        <taxon>Hexapoda</taxon>
        <taxon>Insecta</taxon>
        <taxon>Pterygota</taxon>
        <taxon>Neoptera</taxon>
        <taxon>Endopterygota</taxon>
        <taxon>Lepidoptera</taxon>
        <taxon>Glossata</taxon>
        <taxon>Ditrysia</taxon>
        <taxon>Papilionoidea</taxon>
        <taxon>Nymphalidae</taxon>
        <taxon>Nymphalinae</taxon>
        <taxon>Vanessa</taxon>
    </lineage>
</organism>